<dbReference type="Gene3D" id="3.30.200.20">
    <property type="entry name" value="Phosphorylase Kinase, domain 1"/>
    <property type="match status" value="1"/>
</dbReference>
<dbReference type="CDD" id="cd05157">
    <property type="entry name" value="ETNK_euk"/>
    <property type="match status" value="1"/>
</dbReference>
<reference evidence="6 7" key="1">
    <citation type="submission" date="2020-04" db="EMBL/GenBank/DDBJ databases">
        <authorList>
            <person name="Laetsch R D."/>
            <person name="Stevens L."/>
            <person name="Kumar S."/>
            <person name="Blaxter L. M."/>
        </authorList>
    </citation>
    <scope>NUCLEOTIDE SEQUENCE [LARGE SCALE GENOMIC DNA]</scope>
</reference>
<dbReference type="GO" id="GO:0006646">
    <property type="term" value="P:phosphatidylethanolamine biosynthetic process"/>
    <property type="evidence" value="ECO:0007669"/>
    <property type="project" value="TreeGrafter"/>
</dbReference>
<dbReference type="Proteomes" id="UP000494206">
    <property type="component" value="Unassembled WGS sequence"/>
</dbReference>
<dbReference type="GO" id="GO:0005737">
    <property type="term" value="C:cytoplasm"/>
    <property type="evidence" value="ECO:0007669"/>
    <property type="project" value="TreeGrafter"/>
</dbReference>
<comment type="similarity">
    <text evidence="4">Belongs to the choline/ethanolamine kinase family.</text>
</comment>
<evidence type="ECO:0000256" key="2">
    <source>
        <dbReference type="ARBA" id="ARBA00023264"/>
    </source>
</evidence>
<sequence length="338" mass="39929">MDIQTFNKELSLTSKRECEFSALQILSSIRPQWPKDCIEFEYFSVGITNKIFAAKCDEEAVIFRVFGKNTDKIINRNNEVIAWKKLAIHSLAAPIYAQFKNGLVCGFIEGKSLEMEMMKAPETRRRIARSIAHLHKMVPRENKPICFKKMREFFSAFSSDFDDERKQKFYNCHFPANLEPEIRNLEMKITEMNEEIAFCHNDLLVHNIVYNPENNTINFIDYEYAATNYVLFEIGNHFCEYAGVEDTPDYTQCLSNVEKMAFLHDYLENRDSRVDMSRLNVMMARIPIFEAAAHLFWTIWALVQSQNSTIDFDYLAYAYARYEQYKKRYNKYNLCHKF</sequence>
<dbReference type="GO" id="GO:0004305">
    <property type="term" value="F:ethanolamine kinase activity"/>
    <property type="evidence" value="ECO:0007669"/>
    <property type="project" value="UniProtKB-EC"/>
</dbReference>
<comment type="pathway">
    <text evidence="3">Phospholipid metabolism; phosphatidylethanolamine biosynthesis; phosphatidylethanolamine from ethanolamine: step 1/3.</text>
</comment>
<evidence type="ECO:0000313" key="6">
    <source>
        <dbReference type="EMBL" id="CAB3399396.1"/>
    </source>
</evidence>
<dbReference type="AlphaFoldDB" id="A0A8S1EGZ4"/>
<keyword evidence="2" id="KW-1208">Phospholipid metabolism</keyword>
<dbReference type="InterPro" id="IPR011009">
    <property type="entry name" value="Kinase-like_dom_sf"/>
</dbReference>
<dbReference type="Gene3D" id="3.90.1200.10">
    <property type="match status" value="1"/>
</dbReference>
<evidence type="ECO:0000256" key="5">
    <source>
        <dbReference type="ARBA" id="ARBA00038874"/>
    </source>
</evidence>
<keyword evidence="1" id="KW-0443">Lipid metabolism</keyword>
<dbReference type="Pfam" id="PF01633">
    <property type="entry name" value="Choline_kinase"/>
    <property type="match status" value="1"/>
</dbReference>
<keyword evidence="1" id="KW-0594">Phospholipid biosynthesis</keyword>
<dbReference type="EMBL" id="CADEPM010000002">
    <property type="protein sequence ID" value="CAB3399396.1"/>
    <property type="molecule type" value="Genomic_DNA"/>
</dbReference>
<protein>
    <recommendedName>
        <fullName evidence="5">ethanolamine kinase</fullName>
        <ecNumber evidence="5">2.7.1.82</ecNumber>
    </recommendedName>
</protein>
<dbReference type="OrthoDB" id="10267235at2759"/>
<gene>
    <name evidence="6" type="ORF">CBOVIS_LOCUS2527</name>
</gene>
<evidence type="ECO:0000256" key="3">
    <source>
        <dbReference type="ARBA" id="ARBA00037883"/>
    </source>
</evidence>
<dbReference type="SUPFAM" id="SSF56112">
    <property type="entry name" value="Protein kinase-like (PK-like)"/>
    <property type="match status" value="1"/>
</dbReference>
<dbReference type="EC" id="2.7.1.82" evidence="5"/>
<proteinExistence type="inferred from homology"/>
<keyword evidence="1" id="KW-0444">Lipid biosynthesis</keyword>
<keyword evidence="7" id="KW-1185">Reference proteome</keyword>
<dbReference type="PANTHER" id="PTHR22603">
    <property type="entry name" value="CHOLINE/ETHANOALAMINE KINASE"/>
    <property type="match status" value="1"/>
</dbReference>
<accession>A0A8S1EGZ4</accession>
<dbReference type="PANTHER" id="PTHR22603:SF66">
    <property type="entry name" value="ETHANOLAMINE KINASE"/>
    <property type="match status" value="1"/>
</dbReference>
<name>A0A8S1EGZ4_9PELO</name>
<comment type="caution">
    <text evidence="6">The sequence shown here is derived from an EMBL/GenBank/DDBJ whole genome shotgun (WGS) entry which is preliminary data.</text>
</comment>
<evidence type="ECO:0000256" key="1">
    <source>
        <dbReference type="ARBA" id="ARBA00023209"/>
    </source>
</evidence>
<organism evidence="6 7">
    <name type="scientific">Caenorhabditis bovis</name>
    <dbReference type="NCBI Taxonomy" id="2654633"/>
    <lineage>
        <taxon>Eukaryota</taxon>
        <taxon>Metazoa</taxon>
        <taxon>Ecdysozoa</taxon>
        <taxon>Nematoda</taxon>
        <taxon>Chromadorea</taxon>
        <taxon>Rhabditida</taxon>
        <taxon>Rhabditina</taxon>
        <taxon>Rhabditomorpha</taxon>
        <taxon>Rhabditoidea</taxon>
        <taxon>Rhabditidae</taxon>
        <taxon>Peloderinae</taxon>
        <taxon>Caenorhabditis</taxon>
    </lineage>
</organism>
<evidence type="ECO:0000256" key="4">
    <source>
        <dbReference type="ARBA" id="ARBA00038211"/>
    </source>
</evidence>
<evidence type="ECO:0000313" key="7">
    <source>
        <dbReference type="Proteomes" id="UP000494206"/>
    </source>
</evidence>